<dbReference type="EMBL" id="JABTTQ020000012">
    <property type="protein sequence ID" value="KAK6145375.1"/>
    <property type="molecule type" value="Genomic_DNA"/>
</dbReference>
<reference evidence="8 9" key="1">
    <citation type="journal article" date="2021" name="Comput. Struct. Biotechnol. J.">
        <title>De novo genome assembly of the potent medicinal plant Rehmannia glutinosa using nanopore technology.</title>
        <authorList>
            <person name="Ma L."/>
            <person name="Dong C."/>
            <person name="Song C."/>
            <person name="Wang X."/>
            <person name="Zheng X."/>
            <person name="Niu Y."/>
            <person name="Chen S."/>
            <person name="Feng W."/>
        </authorList>
    </citation>
    <scope>NUCLEOTIDE SEQUENCE [LARGE SCALE GENOMIC DNA]</scope>
    <source>
        <strain evidence="8">DH-2019</strain>
    </source>
</reference>
<dbReference type="InterPro" id="IPR057625">
    <property type="entry name" value="TPR1-6-like_ubiquitin"/>
</dbReference>
<dbReference type="PANTHER" id="PTHR21717:SF78">
    <property type="entry name" value="TELOMERE REPEAT-BINDING PROTEIN 4-LIKE"/>
    <property type="match status" value="1"/>
</dbReference>
<dbReference type="PANTHER" id="PTHR21717">
    <property type="entry name" value="TELOMERIC REPEAT BINDING PROTEIN"/>
    <property type="match status" value="1"/>
</dbReference>
<evidence type="ECO:0000259" key="6">
    <source>
        <dbReference type="PROSITE" id="PS50090"/>
    </source>
</evidence>
<evidence type="ECO:0000256" key="2">
    <source>
        <dbReference type="ARBA" id="ARBA00023125"/>
    </source>
</evidence>
<comment type="subcellular location">
    <subcellularLocation>
        <location evidence="1">Nucleus</location>
    </subcellularLocation>
</comment>
<accession>A0ABR0WGV3</accession>
<dbReference type="Pfam" id="PF23603">
    <property type="entry name" value="Ubiquitin_TPR1"/>
    <property type="match status" value="1"/>
</dbReference>
<evidence type="ECO:0000256" key="1">
    <source>
        <dbReference type="ARBA" id="ARBA00004123"/>
    </source>
</evidence>
<keyword evidence="3" id="KW-0539">Nucleus</keyword>
<feature type="region of interest" description="Disordered" evidence="4">
    <location>
        <begin position="657"/>
        <end position="686"/>
    </location>
</feature>
<dbReference type="CDD" id="cd11660">
    <property type="entry name" value="SANT_TRF"/>
    <property type="match status" value="1"/>
</dbReference>
<comment type="caution">
    <text evidence="8">The sequence shown here is derived from an EMBL/GenBank/DDBJ whole genome shotgun (WGS) entry which is preliminary data.</text>
</comment>
<dbReference type="SUPFAM" id="SSF46689">
    <property type="entry name" value="Homeodomain-like"/>
    <property type="match status" value="1"/>
</dbReference>
<dbReference type="Gene3D" id="1.10.246.220">
    <property type="match status" value="1"/>
</dbReference>
<dbReference type="PROSITE" id="PS50090">
    <property type="entry name" value="MYB_LIKE"/>
    <property type="match status" value="1"/>
</dbReference>
<dbReference type="SUPFAM" id="SSF54236">
    <property type="entry name" value="Ubiquitin-like"/>
    <property type="match status" value="1"/>
</dbReference>
<evidence type="ECO:0000259" key="7">
    <source>
        <dbReference type="PROSITE" id="PS51294"/>
    </source>
</evidence>
<organism evidence="8 9">
    <name type="scientific">Rehmannia glutinosa</name>
    <name type="common">Chinese foxglove</name>
    <dbReference type="NCBI Taxonomy" id="99300"/>
    <lineage>
        <taxon>Eukaryota</taxon>
        <taxon>Viridiplantae</taxon>
        <taxon>Streptophyta</taxon>
        <taxon>Embryophyta</taxon>
        <taxon>Tracheophyta</taxon>
        <taxon>Spermatophyta</taxon>
        <taxon>Magnoliopsida</taxon>
        <taxon>eudicotyledons</taxon>
        <taxon>Gunneridae</taxon>
        <taxon>Pentapetalae</taxon>
        <taxon>asterids</taxon>
        <taxon>lamiids</taxon>
        <taxon>Lamiales</taxon>
        <taxon>Orobanchaceae</taxon>
        <taxon>Rehmannieae</taxon>
        <taxon>Rehmannia</taxon>
    </lineage>
</organism>
<dbReference type="InterPro" id="IPR001005">
    <property type="entry name" value="SANT/Myb"/>
</dbReference>
<keyword evidence="2" id="KW-0238">DNA-binding</keyword>
<sequence>MGNCGNSGQEKTIEEKIFETCGISVDQTPDHITGSDENRILLGVILQRHIAAFDDLILACFLRYGIKEERRGAHKNSVEDSKLCAFELLAAVADGNEKGQPIDDKAFNSESFDHGSCAESAFIPEISIQEHNLLSSFKGLPQSENDSILEHTSEPASSDVLKNIDCDIKLGDGDVKNANGNPNCKVGHSICVGDSFNCKVESGPEMRLEDEKYQIGELSMAKTTSVEPIPDALVQKHLNNVKLGIRDDDDNSYGCNKSSTKIRPFKPQPRMGNRRIRKMLTSKYRKVAPKLKGCELYNTSEGMKSFYQYRKRIYTRERFQQAPFKKRKLSDHRFSVAYDQDTSCDSISNLPEKGTKIDKSSSAVNVERANGKVKVHQKPKDPHVKFSIKSFKVPELYIELAETASVGSLKRAVMEAVTTILGSGIRVGVVLQGKKVRDDNRTLQQAGISEGSNLDTLGFTLEPCLTHVSPSKTAKKPSSVLPCEEDQELLRSPATPMIDSVISNASVDPPLVTKCDADVDNNGFISSPQTPSNELMDGSVPESNALVAVPSMNVGPLAVVPVNPKSKRSELSQRRIRRPFSVAEVEALVGAVEKLGTGRWRDVKIGAFENADHRTYVDLKDKWKTLVHTASISPHQRRGEPVPQELLDRVLSAHSYWSQHQSKQDGKHSVKPLMKTADPHEETVGA</sequence>
<proteinExistence type="predicted"/>
<dbReference type="InterPro" id="IPR029071">
    <property type="entry name" value="Ubiquitin-like_domsf"/>
</dbReference>
<evidence type="ECO:0000256" key="3">
    <source>
        <dbReference type="ARBA" id="ARBA00023242"/>
    </source>
</evidence>
<evidence type="ECO:0000256" key="4">
    <source>
        <dbReference type="SAM" id="MobiDB-lite"/>
    </source>
</evidence>
<gene>
    <name evidence="8" type="ORF">DH2020_022195</name>
</gene>
<dbReference type="InterPro" id="IPR017930">
    <property type="entry name" value="Myb_dom"/>
</dbReference>
<dbReference type="InterPro" id="IPR009057">
    <property type="entry name" value="Homeodomain-like_sf"/>
</dbReference>
<dbReference type="SMART" id="SM00717">
    <property type="entry name" value="SANT"/>
    <property type="match status" value="1"/>
</dbReference>
<name>A0ABR0WGV3_REHGL</name>
<dbReference type="InterPro" id="IPR000626">
    <property type="entry name" value="Ubiquitin-like_dom"/>
</dbReference>
<dbReference type="PROSITE" id="PS50053">
    <property type="entry name" value="UBIQUITIN_2"/>
    <property type="match status" value="1"/>
</dbReference>
<dbReference type="PROSITE" id="PS51294">
    <property type="entry name" value="HTH_MYB"/>
    <property type="match status" value="1"/>
</dbReference>
<dbReference type="Proteomes" id="UP001318860">
    <property type="component" value="Unassembled WGS sequence"/>
</dbReference>
<feature type="domain" description="Ubiquitin-like" evidence="5">
    <location>
        <begin position="384"/>
        <end position="454"/>
    </location>
</feature>
<keyword evidence="9" id="KW-1185">Reference proteome</keyword>
<dbReference type="InterPro" id="IPR031105">
    <property type="entry name" value="TRP_plant"/>
</dbReference>
<feature type="compositionally biased region" description="Basic and acidic residues" evidence="4">
    <location>
        <begin position="677"/>
        <end position="686"/>
    </location>
</feature>
<evidence type="ECO:0000259" key="5">
    <source>
        <dbReference type="PROSITE" id="PS50053"/>
    </source>
</evidence>
<feature type="domain" description="Myb-like" evidence="6">
    <location>
        <begin position="572"/>
        <end position="627"/>
    </location>
</feature>
<evidence type="ECO:0000313" key="9">
    <source>
        <dbReference type="Proteomes" id="UP001318860"/>
    </source>
</evidence>
<evidence type="ECO:0000313" key="8">
    <source>
        <dbReference type="EMBL" id="KAK6145375.1"/>
    </source>
</evidence>
<protein>
    <submittedName>
        <fullName evidence="8">Uncharacterized protein</fullName>
    </submittedName>
</protein>
<feature type="domain" description="HTH myb-type" evidence="7">
    <location>
        <begin position="572"/>
        <end position="631"/>
    </location>
</feature>